<name>A0A0B7C371_9EUPU</name>
<feature type="non-terminal residue" evidence="1">
    <location>
        <position position="1"/>
    </location>
</feature>
<evidence type="ECO:0000313" key="1">
    <source>
        <dbReference type="EMBL" id="CEK99632.1"/>
    </source>
</evidence>
<gene>
    <name evidence="1" type="primary">ORF221758</name>
</gene>
<protein>
    <submittedName>
        <fullName evidence="1">Uncharacterized protein</fullName>
    </submittedName>
</protein>
<sequence length="73" mass="8218">NLTATEAFTFVSLLNTMQSSMMTIPFALKALSEMVVTTRRLQEVLVMEEMGSYPQKPSSNSSAVEMKNAYFTW</sequence>
<feature type="non-terminal residue" evidence="1">
    <location>
        <position position="73"/>
    </location>
</feature>
<proteinExistence type="predicted"/>
<organism evidence="1">
    <name type="scientific">Arion vulgaris</name>
    <dbReference type="NCBI Taxonomy" id="1028688"/>
    <lineage>
        <taxon>Eukaryota</taxon>
        <taxon>Metazoa</taxon>
        <taxon>Spiralia</taxon>
        <taxon>Lophotrochozoa</taxon>
        <taxon>Mollusca</taxon>
        <taxon>Gastropoda</taxon>
        <taxon>Heterobranchia</taxon>
        <taxon>Euthyneura</taxon>
        <taxon>Panpulmonata</taxon>
        <taxon>Eupulmonata</taxon>
        <taxon>Stylommatophora</taxon>
        <taxon>Helicina</taxon>
        <taxon>Arionoidea</taxon>
        <taxon>Arionidae</taxon>
        <taxon>Arion</taxon>
    </lineage>
</organism>
<dbReference type="EMBL" id="HACG01052761">
    <property type="protein sequence ID" value="CEK99632.1"/>
    <property type="molecule type" value="Transcribed_RNA"/>
</dbReference>
<accession>A0A0B7C371</accession>
<dbReference type="AlphaFoldDB" id="A0A0B7C371"/>
<reference evidence="1" key="1">
    <citation type="submission" date="2014-12" db="EMBL/GenBank/DDBJ databases">
        <title>Insight into the proteome of Arion vulgaris.</title>
        <authorList>
            <person name="Aradska J."/>
            <person name="Bulat T."/>
            <person name="Smidak R."/>
            <person name="Sarate P."/>
            <person name="Gangsoo J."/>
            <person name="Sialana F."/>
            <person name="Bilban M."/>
            <person name="Lubec G."/>
        </authorList>
    </citation>
    <scope>NUCLEOTIDE SEQUENCE</scope>
    <source>
        <tissue evidence="1">Skin</tissue>
    </source>
</reference>